<comment type="caution">
    <text evidence="1">The sequence shown here is derived from an EMBL/GenBank/DDBJ whole genome shotgun (WGS) entry which is preliminary data.</text>
</comment>
<organism evidence="1 2">
    <name type="scientific">Nepenthes gracilis</name>
    <name type="common">Slender pitcher plant</name>
    <dbReference type="NCBI Taxonomy" id="150966"/>
    <lineage>
        <taxon>Eukaryota</taxon>
        <taxon>Viridiplantae</taxon>
        <taxon>Streptophyta</taxon>
        <taxon>Embryophyta</taxon>
        <taxon>Tracheophyta</taxon>
        <taxon>Spermatophyta</taxon>
        <taxon>Magnoliopsida</taxon>
        <taxon>eudicotyledons</taxon>
        <taxon>Gunneridae</taxon>
        <taxon>Pentapetalae</taxon>
        <taxon>Caryophyllales</taxon>
        <taxon>Nepenthaceae</taxon>
        <taxon>Nepenthes</taxon>
    </lineage>
</organism>
<evidence type="ECO:0000313" key="2">
    <source>
        <dbReference type="Proteomes" id="UP001279734"/>
    </source>
</evidence>
<name>A0AAD3SXZ6_NEPGR</name>
<dbReference type="EMBL" id="BSYO01000020">
    <property type="protein sequence ID" value="GMH19132.1"/>
    <property type="molecule type" value="Genomic_DNA"/>
</dbReference>
<reference evidence="1" key="1">
    <citation type="submission" date="2023-05" db="EMBL/GenBank/DDBJ databases">
        <title>Nepenthes gracilis genome sequencing.</title>
        <authorList>
            <person name="Fukushima K."/>
        </authorList>
    </citation>
    <scope>NUCLEOTIDE SEQUENCE</scope>
    <source>
        <strain evidence="1">SING2019-196</strain>
    </source>
</reference>
<dbReference type="Proteomes" id="UP001279734">
    <property type="component" value="Unassembled WGS sequence"/>
</dbReference>
<gene>
    <name evidence="1" type="ORF">Nepgr_020973</name>
</gene>
<keyword evidence="2" id="KW-1185">Reference proteome</keyword>
<sequence>MGIGTTTSSETSGQPYEVAMIGVKLMTFACYTNCYSSTKDGLGVWTTTKTLRARAQAANSLDALSLIPSLLESSSPLFGKRLVRRGR</sequence>
<dbReference type="AlphaFoldDB" id="A0AAD3SXZ6"/>
<accession>A0AAD3SXZ6</accession>
<protein>
    <submittedName>
        <fullName evidence="1">Uncharacterized protein</fullName>
    </submittedName>
</protein>
<evidence type="ECO:0000313" key="1">
    <source>
        <dbReference type="EMBL" id="GMH19132.1"/>
    </source>
</evidence>
<proteinExistence type="predicted"/>